<dbReference type="FunFam" id="2.60.120.1440:FF:000001">
    <property type="entry name" value="Putative anti-sigma factor"/>
    <property type="match status" value="1"/>
</dbReference>
<evidence type="ECO:0000259" key="3">
    <source>
        <dbReference type="Pfam" id="PF16344"/>
    </source>
</evidence>
<dbReference type="Gene3D" id="3.55.50.30">
    <property type="match status" value="1"/>
</dbReference>
<dbReference type="PIRSF" id="PIRSF018266">
    <property type="entry name" value="FecR"/>
    <property type="match status" value="1"/>
</dbReference>
<feature type="domain" description="Protein FecR C-terminal" evidence="3">
    <location>
        <begin position="232"/>
        <end position="298"/>
    </location>
</feature>
<feature type="domain" description="FecR protein" evidence="2">
    <location>
        <begin position="99"/>
        <end position="185"/>
    </location>
</feature>
<dbReference type="Pfam" id="PF16344">
    <property type="entry name" value="FecR_C"/>
    <property type="match status" value="1"/>
</dbReference>
<name>A0A9D2CBK4_9BACT</name>
<evidence type="ECO:0000256" key="1">
    <source>
        <dbReference type="SAM" id="Phobius"/>
    </source>
</evidence>
<dbReference type="PANTHER" id="PTHR30273">
    <property type="entry name" value="PERIPLASMIC SIGNAL SENSOR AND SIGMA FACTOR ACTIVATOR FECR-RELATED"/>
    <property type="match status" value="1"/>
</dbReference>
<dbReference type="GO" id="GO:0016989">
    <property type="term" value="F:sigma factor antagonist activity"/>
    <property type="evidence" value="ECO:0007669"/>
    <property type="project" value="TreeGrafter"/>
</dbReference>
<dbReference type="Pfam" id="PF04773">
    <property type="entry name" value="FecR"/>
    <property type="match status" value="1"/>
</dbReference>
<sequence length="300" mass="34674">MKDSLHTNDTETLYERLRVESPRPGAGHRAEEALERLMTRIHADAMPHLKLLHDRTRRYRIWLAAASTAVVFLSAGWLSAVLRPEAEMRVHSNNWEKVCNLTLEDGTHLTLNRGAQLIYPDRFTGDQREIFLTGEAYFDVAHDSKHPFVVRVGDLSIKVLGTKFNIESYPDSETITTTLLEGSVEVESQLSHRSVRMIPNQQLSYNTRSGEMQLNTLTESEESIRWTDNIWVLHQTPFLEVCKRLERQFHIKVVILNDALVEKNFTGEFHFDDSLESILEVIRITTPFDYELKEETLILK</sequence>
<protein>
    <submittedName>
        <fullName evidence="4">FecR domain-containing protein</fullName>
    </submittedName>
</protein>
<evidence type="ECO:0000259" key="2">
    <source>
        <dbReference type="Pfam" id="PF04773"/>
    </source>
</evidence>
<reference evidence="4" key="1">
    <citation type="journal article" date="2021" name="PeerJ">
        <title>Extensive microbial diversity within the chicken gut microbiome revealed by metagenomics and culture.</title>
        <authorList>
            <person name="Gilroy R."/>
            <person name="Ravi A."/>
            <person name="Getino M."/>
            <person name="Pursley I."/>
            <person name="Horton D.L."/>
            <person name="Alikhan N.F."/>
            <person name="Baker D."/>
            <person name="Gharbi K."/>
            <person name="Hall N."/>
            <person name="Watson M."/>
            <person name="Adriaenssens E.M."/>
            <person name="Foster-Nyarko E."/>
            <person name="Jarju S."/>
            <person name="Secka A."/>
            <person name="Antonio M."/>
            <person name="Oren A."/>
            <person name="Chaudhuri R.R."/>
            <person name="La Ragione R."/>
            <person name="Hildebrand F."/>
            <person name="Pallen M.J."/>
        </authorList>
    </citation>
    <scope>NUCLEOTIDE SEQUENCE</scope>
    <source>
        <strain evidence="4">5134</strain>
    </source>
</reference>
<keyword evidence="1" id="KW-0472">Membrane</keyword>
<keyword evidence="1" id="KW-1133">Transmembrane helix</keyword>
<dbReference type="InterPro" id="IPR006860">
    <property type="entry name" value="FecR"/>
</dbReference>
<dbReference type="InterPro" id="IPR032508">
    <property type="entry name" value="FecR_C"/>
</dbReference>
<accession>A0A9D2CBK4</accession>
<evidence type="ECO:0000313" key="5">
    <source>
        <dbReference type="Proteomes" id="UP000886844"/>
    </source>
</evidence>
<dbReference type="PANTHER" id="PTHR30273:SF2">
    <property type="entry name" value="PROTEIN FECR"/>
    <property type="match status" value="1"/>
</dbReference>
<gene>
    <name evidence="4" type="ORF">H9828_03490</name>
</gene>
<feature type="transmembrane region" description="Helical" evidence="1">
    <location>
        <begin position="61"/>
        <end position="82"/>
    </location>
</feature>
<dbReference type="AlphaFoldDB" id="A0A9D2CBK4"/>
<comment type="caution">
    <text evidence="4">The sequence shown here is derived from an EMBL/GenBank/DDBJ whole genome shotgun (WGS) entry which is preliminary data.</text>
</comment>
<proteinExistence type="predicted"/>
<dbReference type="Proteomes" id="UP000886844">
    <property type="component" value="Unassembled WGS sequence"/>
</dbReference>
<dbReference type="Gene3D" id="2.60.120.1440">
    <property type="match status" value="1"/>
</dbReference>
<dbReference type="InterPro" id="IPR012373">
    <property type="entry name" value="Ferrdict_sens_TM"/>
</dbReference>
<organism evidence="4 5">
    <name type="scientific">Candidatus Alistipes intestinigallinarum</name>
    <dbReference type="NCBI Taxonomy" id="2838440"/>
    <lineage>
        <taxon>Bacteria</taxon>
        <taxon>Pseudomonadati</taxon>
        <taxon>Bacteroidota</taxon>
        <taxon>Bacteroidia</taxon>
        <taxon>Bacteroidales</taxon>
        <taxon>Rikenellaceae</taxon>
        <taxon>Alistipes</taxon>
    </lineage>
</organism>
<keyword evidence="1" id="KW-0812">Transmembrane</keyword>
<dbReference type="EMBL" id="DXDA01000028">
    <property type="protein sequence ID" value="HIY68462.1"/>
    <property type="molecule type" value="Genomic_DNA"/>
</dbReference>
<evidence type="ECO:0000313" key="4">
    <source>
        <dbReference type="EMBL" id="HIY68462.1"/>
    </source>
</evidence>
<reference evidence="4" key="2">
    <citation type="submission" date="2021-04" db="EMBL/GenBank/DDBJ databases">
        <authorList>
            <person name="Gilroy R."/>
        </authorList>
    </citation>
    <scope>NUCLEOTIDE SEQUENCE</scope>
    <source>
        <strain evidence="4">5134</strain>
    </source>
</reference>